<keyword evidence="2" id="KW-0813">Transport</keyword>
<feature type="domain" description="RCK C-terminal" evidence="8">
    <location>
        <begin position="153"/>
        <end position="236"/>
    </location>
</feature>
<evidence type="ECO:0000256" key="2">
    <source>
        <dbReference type="ARBA" id="ARBA00022448"/>
    </source>
</evidence>
<dbReference type="InterPro" id="IPR050721">
    <property type="entry name" value="Trk_Ktr_HKT_K-transport"/>
</dbReference>
<keyword evidence="5" id="KW-0520">NAD</keyword>
<dbReference type="RefSeq" id="WP_184660729.1">
    <property type="nucleotide sequence ID" value="NZ_CP031518.1"/>
</dbReference>
<keyword evidence="4" id="KW-0630">Potassium</keyword>
<evidence type="ECO:0000256" key="3">
    <source>
        <dbReference type="ARBA" id="ARBA00022538"/>
    </source>
</evidence>
<evidence type="ECO:0000256" key="4">
    <source>
        <dbReference type="ARBA" id="ARBA00022958"/>
    </source>
</evidence>
<accession>A0A7W8GAQ6</accession>
<keyword evidence="10" id="KW-1185">Reference proteome</keyword>
<keyword evidence="3" id="KW-0633">Potassium transport</keyword>
<evidence type="ECO:0000313" key="9">
    <source>
        <dbReference type="EMBL" id="MBB5226965.1"/>
    </source>
</evidence>
<sequence length="479" mass="52220">MKIVIVGAGFTGTQLAKRLINGKNDVVLIDNDETTVRHASNRLDCNVIQADGNNLDTLEEAGIEDADALVCVTSNDEVNMITCSLVDSVYPNVLKIARVRNYAYYMNTSTATQKHATKLSTENRHLYGIDFMVHPDVEAAEAIVAAVEHGAITDSLQFDNSSYELIRVTVEKSSRLDGIALQNMRKMTEKQFLVGYVESNGETELPSGGTILHGGDCLGLLMRRSDLPEMLALCGSKLKDVKKIALVGANRIGMIVADRLIKKESSSRIKKLFGFKSRISQDFVIVDTDEVNAKAASEKFPNTKVFCADITEEGFVEEEGIDKFDLVICATQNYEMNMVMAAYIESLGVENSIALVANSAFGEVARKIGIEVAVPIRDSVIDSIMSHLRGDSVTGIHSVNGGTLEIAEINIPEESEVKGKALKDIAENGKFLVLQVQKKGEESFSIPGGNTVLEADDKIILIINANENDHVMHKFGAEQ</sequence>
<evidence type="ECO:0000256" key="5">
    <source>
        <dbReference type="ARBA" id="ARBA00023027"/>
    </source>
</evidence>
<feature type="domain" description="RCK N-terminal" evidence="7">
    <location>
        <begin position="241"/>
        <end position="374"/>
    </location>
</feature>
<dbReference type="GO" id="GO:0005886">
    <property type="term" value="C:plasma membrane"/>
    <property type="evidence" value="ECO:0007669"/>
    <property type="project" value="InterPro"/>
</dbReference>
<evidence type="ECO:0000259" key="7">
    <source>
        <dbReference type="PROSITE" id="PS51201"/>
    </source>
</evidence>
<dbReference type="PRINTS" id="PR00335">
    <property type="entry name" value="KUPTAKETRKA"/>
</dbReference>
<dbReference type="InterPro" id="IPR036721">
    <property type="entry name" value="RCK_C_sf"/>
</dbReference>
<dbReference type="Pfam" id="PF02254">
    <property type="entry name" value="TrkA_N"/>
    <property type="match status" value="2"/>
</dbReference>
<comment type="caution">
    <text evidence="9">The sequence shown here is derived from an EMBL/GenBank/DDBJ whole genome shotgun (WGS) entry which is preliminary data.</text>
</comment>
<reference evidence="9 10" key="1">
    <citation type="submission" date="2020-08" db="EMBL/GenBank/DDBJ databases">
        <title>Genomic Encyclopedia of Type Strains, Phase IV (KMG-IV): sequencing the most valuable type-strain genomes for metagenomic binning, comparative biology and taxonomic classification.</title>
        <authorList>
            <person name="Goeker M."/>
        </authorList>
    </citation>
    <scope>NUCLEOTIDE SEQUENCE [LARGE SCALE GENOMIC DNA]</scope>
    <source>
        <strain evidence="9 10">DSM 103462</strain>
    </source>
</reference>
<evidence type="ECO:0000259" key="8">
    <source>
        <dbReference type="PROSITE" id="PS51202"/>
    </source>
</evidence>
<dbReference type="PANTHER" id="PTHR43833">
    <property type="entry name" value="POTASSIUM CHANNEL PROTEIN 2-RELATED-RELATED"/>
    <property type="match status" value="1"/>
</dbReference>
<organism evidence="9 10">
    <name type="scientific">Treponema ruminis</name>
    <dbReference type="NCBI Taxonomy" id="744515"/>
    <lineage>
        <taxon>Bacteria</taxon>
        <taxon>Pseudomonadati</taxon>
        <taxon>Spirochaetota</taxon>
        <taxon>Spirochaetia</taxon>
        <taxon>Spirochaetales</taxon>
        <taxon>Treponemataceae</taxon>
        <taxon>Treponema</taxon>
    </lineage>
</organism>
<feature type="domain" description="RCK C-terminal" evidence="8">
    <location>
        <begin position="394"/>
        <end position="478"/>
    </location>
</feature>
<dbReference type="GO" id="GO:0015079">
    <property type="term" value="F:potassium ion transmembrane transporter activity"/>
    <property type="evidence" value="ECO:0007669"/>
    <property type="project" value="InterPro"/>
</dbReference>
<dbReference type="InterPro" id="IPR006036">
    <property type="entry name" value="K_uptake_TrkA"/>
</dbReference>
<dbReference type="Gene3D" id="3.40.50.720">
    <property type="entry name" value="NAD(P)-binding Rossmann-like Domain"/>
    <property type="match status" value="2"/>
</dbReference>
<dbReference type="EMBL" id="JACHFQ010000007">
    <property type="protein sequence ID" value="MBB5226965.1"/>
    <property type="molecule type" value="Genomic_DNA"/>
</dbReference>
<dbReference type="Proteomes" id="UP000518887">
    <property type="component" value="Unassembled WGS sequence"/>
</dbReference>
<evidence type="ECO:0000256" key="6">
    <source>
        <dbReference type="ARBA" id="ARBA00023065"/>
    </source>
</evidence>
<feature type="domain" description="RCK N-terminal" evidence="7">
    <location>
        <begin position="1"/>
        <end position="121"/>
    </location>
</feature>
<name>A0A7W8GAQ6_9SPIR</name>
<dbReference type="AlphaFoldDB" id="A0A7W8GAQ6"/>
<dbReference type="PROSITE" id="PS51201">
    <property type="entry name" value="RCK_N"/>
    <property type="match status" value="2"/>
</dbReference>
<dbReference type="Pfam" id="PF02080">
    <property type="entry name" value="TrkA_C"/>
    <property type="match status" value="1"/>
</dbReference>
<dbReference type="SUPFAM" id="SSF51735">
    <property type="entry name" value="NAD(P)-binding Rossmann-fold domains"/>
    <property type="match status" value="2"/>
</dbReference>
<dbReference type="InterPro" id="IPR003148">
    <property type="entry name" value="RCK_N"/>
</dbReference>
<dbReference type="SUPFAM" id="SSF116726">
    <property type="entry name" value="TrkA C-terminal domain-like"/>
    <property type="match status" value="2"/>
</dbReference>
<gene>
    <name evidence="9" type="ORF">HNP76_002353</name>
</gene>
<proteinExistence type="predicted"/>
<protein>
    <recommendedName>
        <fullName evidence="1">Trk system potassium uptake protein TrkA</fullName>
    </recommendedName>
</protein>
<evidence type="ECO:0000256" key="1">
    <source>
        <dbReference type="ARBA" id="ARBA00017378"/>
    </source>
</evidence>
<dbReference type="PROSITE" id="PS51202">
    <property type="entry name" value="RCK_C"/>
    <property type="match status" value="2"/>
</dbReference>
<dbReference type="PANTHER" id="PTHR43833:SF5">
    <property type="entry name" value="TRK SYSTEM POTASSIUM UPTAKE PROTEIN TRKA"/>
    <property type="match status" value="1"/>
</dbReference>
<dbReference type="Gene3D" id="3.30.70.1450">
    <property type="entry name" value="Regulator of K+ conductance, C-terminal domain"/>
    <property type="match status" value="2"/>
</dbReference>
<evidence type="ECO:0000313" key="10">
    <source>
        <dbReference type="Proteomes" id="UP000518887"/>
    </source>
</evidence>
<dbReference type="InterPro" id="IPR006037">
    <property type="entry name" value="RCK_C"/>
</dbReference>
<dbReference type="InterPro" id="IPR036291">
    <property type="entry name" value="NAD(P)-bd_dom_sf"/>
</dbReference>
<keyword evidence="6" id="KW-0406">Ion transport</keyword>